<comment type="caution">
    <text evidence="6">The sequence shown here is derived from an EMBL/GenBank/DDBJ whole genome shotgun (WGS) entry which is preliminary data.</text>
</comment>
<dbReference type="InterPro" id="IPR002778">
    <property type="entry name" value="Signal_recog_particle_SRP19"/>
</dbReference>
<name>A0ABQ9XM88_9EUKA</name>
<dbReference type="InterPro" id="IPR036521">
    <property type="entry name" value="SRP19-like_sf"/>
</dbReference>
<evidence type="ECO:0000256" key="4">
    <source>
        <dbReference type="ARBA" id="ARBA00023274"/>
    </source>
</evidence>
<feature type="region of interest" description="Disordered" evidence="5">
    <location>
        <begin position="117"/>
        <end position="140"/>
    </location>
</feature>
<organism evidence="6 7">
    <name type="scientific">Blattamonas nauphoetae</name>
    <dbReference type="NCBI Taxonomy" id="2049346"/>
    <lineage>
        <taxon>Eukaryota</taxon>
        <taxon>Metamonada</taxon>
        <taxon>Preaxostyla</taxon>
        <taxon>Oxymonadida</taxon>
        <taxon>Blattamonas</taxon>
    </lineage>
</organism>
<dbReference type="Pfam" id="PF01922">
    <property type="entry name" value="SRP19"/>
    <property type="match status" value="1"/>
</dbReference>
<reference evidence="6 7" key="1">
    <citation type="journal article" date="2022" name="bioRxiv">
        <title>Genomics of Preaxostyla Flagellates Illuminates Evolutionary Transitions and the Path Towards Mitochondrial Loss.</title>
        <authorList>
            <person name="Novak L.V.F."/>
            <person name="Treitli S.C."/>
            <person name="Pyrih J."/>
            <person name="Halakuc P."/>
            <person name="Pipaliya S.V."/>
            <person name="Vacek V."/>
            <person name="Brzon O."/>
            <person name="Soukal P."/>
            <person name="Eme L."/>
            <person name="Dacks J.B."/>
            <person name="Karnkowska A."/>
            <person name="Elias M."/>
            <person name="Hampl V."/>
        </authorList>
    </citation>
    <scope>NUCLEOTIDE SEQUENCE [LARGE SCALE GENOMIC DNA]</scope>
    <source>
        <strain evidence="6">NAU3</strain>
        <tissue evidence="6">Gut</tissue>
    </source>
</reference>
<dbReference type="Proteomes" id="UP001281761">
    <property type="component" value="Unassembled WGS sequence"/>
</dbReference>
<accession>A0ABQ9XM88</accession>
<evidence type="ECO:0000256" key="5">
    <source>
        <dbReference type="SAM" id="MobiDB-lite"/>
    </source>
</evidence>
<evidence type="ECO:0000256" key="1">
    <source>
        <dbReference type="ARBA" id="ARBA00004496"/>
    </source>
</evidence>
<keyword evidence="3" id="KW-0733">Signal recognition particle</keyword>
<evidence type="ECO:0000313" key="7">
    <source>
        <dbReference type="Proteomes" id="UP001281761"/>
    </source>
</evidence>
<keyword evidence="4" id="KW-0687">Ribonucleoprotein</keyword>
<evidence type="ECO:0000256" key="2">
    <source>
        <dbReference type="ARBA" id="ARBA00022490"/>
    </source>
</evidence>
<comment type="subcellular location">
    <subcellularLocation>
        <location evidence="1">Cytoplasm</location>
    </subcellularLocation>
</comment>
<evidence type="ECO:0000313" key="6">
    <source>
        <dbReference type="EMBL" id="KAK2951732.1"/>
    </source>
</evidence>
<keyword evidence="7" id="KW-1185">Reference proteome</keyword>
<proteinExistence type="predicted"/>
<keyword evidence="2" id="KW-0963">Cytoplasm</keyword>
<dbReference type="EMBL" id="JARBJD010000114">
    <property type="protein sequence ID" value="KAK2951732.1"/>
    <property type="molecule type" value="Genomic_DNA"/>
</dbReference>
<feature type="compositionally biased region" description="Basic and acidic residues" evidence="5">
    <location>
        <begin position="119"/>
        <end position="133"/>
    </location>
</feature>
<dbReference type="Gene3D" id="3.30.56.30">
    <property type="entry name" value="Signal recognition particle, SRP19-like subunit"/>
    <property type="match status" value="1"/>
</dbReference>
<evidence type="ECO:0000256" key="3">
    <source>
        <dbReference type="ARBA" id="ARBA00023135"/>
    </source>
</evidence>
<dbReference type="PANTHER" id="PTHR17453">
    <property type="entry name" value="SIGNAL RECOGNITION PARTICLE 19 KD PROTEIN"/>
    <property type="match status" value="1"/>
</dbReference>
<dbReference type="SUPFAM" id="SSF69695">
    <property type="entry name" value="SRP19"/>
    <property type="match status" value="1"/>
</dbReference>
<dbReference type="PANTHER" id="PTHR17453:SF0">
    <property type="entry name" value="SIGNAL RECOGNITION PARTICLE 19 KDA PROTEIN"/>
    <property type="match status" value="1"/>
</dbReference>
<protein>
    <submittedName>
        <fullName evidence="6">Signal recognition particle subunit SRP19</fullName>
    </submittedName>
</protein>
<sequence length="140" mass="16334">MAVQWKEEELTIDPSIGKWHIIYPCYLNSKKKLVEGRRVNSSLCVEDPTPHEIMEACKDLGLDARVEPKRHPKDYFCIGRVRVHLRDPVDGNIQKRTNLHVNMPHKYSMLKQVAAQVIRRRETESRQKPEKAATGKKKKH</sequence>
<gene>
    <name evidence="6" type="ORF">BLNAU_13344</name>
</gene>